<protein>
    <submittedName>
        <fullName evidence="1">Uncharacterized protein</fullName>
    </submittedName>
</protein>
<dbReference type="Proteomes" id="UP001066276">
    <property type="component" value="Chromosome 1_1"/>
</dbReference>
<organism evidence="1 2">
    <name type="scientific">Pleurodeles waltl</name>
    <name type="common">Iberian ribbed newt</name>
    <dbReference type="NCBI Taxonomy" id="8319"/>
    <lineage>
        <taxon>Eukaryota</taxon>
        <taxon>Metazoa</taxon>
        <taxon>Chordata</taxon>
        <taxon>Craniata</taxon>
        <taxon>Vertebrata</taxon>
        <taxon>Euteleostomi</taxon>
        <taxon>Amphibia</taxon>
        <taxon>Batrachia</taxon>
        <taxon>Caudata</taxon>
        <taxon>Salamandroidea</taxon>
        <taxon>Salamandridae</taxon>
        <taxon>Pleurodelinae</taxon>
        <taxon>Pleurodeles</taxon>
    </lineage>
</organism>
<reference evidence="1" key="1">
    <citation type="journal article" date="2022" name="bioRxiv">
        <title>Sequencing and chromosome-scale assembly of the giantPleurodeles waltlgenome.</title>
        <authorList>
            <person name="Brown T."/>
            <person name="Elewa A."/>
            <person name="Iarovenko S."/>
            <person name="Subramanian E."/>
            <person name="Araus A.J."/>
            <person name="Petzold A."/>
            <person name="Susuki M."/>
            <person name="Suzuki K.-i.T."/>
            <person name="Hayashi T."/>
            <person name="Toyoda A."/>
            <person name="Oliveira C."/>
            <person name="Osipova E."/>
            <person name="Leigh N.D."/>
            <person name="Simon A."/>
            <person name="Yun M.H."/>
        </authorList>
    </citation>
    <scope>NUCLEOTIDE SEQUENCE</scope>
    <source>
        <strain evidence="1">20211129_DDA</strain>
        <tissue evidence="1">Liver</tissue>
    </source>
</reference>
<sequence>MYFCEQGCGRGDCREWTVIIGAVVDSCTCGFNSGFTNEIFVNGIDGGAKLEDVVDVAIYAAVHVTVVTVLVNNGVVNDELIDKVFNIAVCFSVDGSEADFN</sequence>
<dbReference type="AlphaFoldDB" id="A0AAV7WI09"/>
<dbReference type="EMBL" id="JANPWB010000001">
    <property type="protein sequence ID" value="KAJ1213665.1"/>
    <property type="molecule type" value="Genomic_DNA"/>
</dbReference>
<gene>
    <name evidence="1" type="ORF">NDU88_001297</name>
</gene>
<name>A0AAV7WI09_PLEWA</name>
<proteinExistence type="predicted"/>
<keyword evidence="2" id="KW-1185">Reference proteome</keyword>
<evidence type="ECO:0000313" key="1">
    <source>
        <dbReference type="EMBL" id="KAJ1213665.1"/>
    </source>
</evidence>
<accession>A0AAV7WI09</accession>
<comment type="caution">
    <text evidence="1">The sequence shown here is derived from an EMBL/GenBank/DDBJ whole genome shotgun (WGS) entry which is preliminary data.</text>
</comment>
<evidence type="ECO:0000313" key="2">
    <source>
        <dbReference type="Proteomes" id="UP001066276"/>
    </source>
</evidence>